<evidence type="ECO:0000259" key="5">
    <source>
        <dbReference type="PROSITE" id="PS50011"/>
    </source>
</evidence>
<organism evidence="6">
    <name type="scientific">Rhizophora mucronata</name>
    <name type="common">Asiatic mangrove</name>
    <dbReference type="NCBI Taxonomy" id="61149"/>
    <lineage>
        <taxon>Eukaryota</taxon>
        <taxon>Viridiplantae</taxon>
        <taxon>Streptophyta</taxon>
        <taxon>Embryophyta</taxon>
        <taxon>Tracheophyta</taxon>
        <taxon>Spermatophyta</taxon>
        <taxon>Magnoliopsida</taxon>
        <taxon>eudicotyledons</taxon>
        <taxon>Gunneridae</taxon>
        <taxon>Pentapetalae</taxon>
        <taxon>rosids</taxon>
        <taxon>fabids</taxon>
        <taxon>Malpighiales</taxon>
        <taxon>Rhizophoraceae</taxon>
        <taxon>Rhizophora</taxon>
    </lineage>
</organism>
<dbReference type="PANTHER" id="PTHR47989">
    <property type="entry name" value="OS01G0750732 PROTEIN"/>
    <property type="match status" value="1"/>
</dbReference>
<keyword evidence="3" id="KW-0067">ATP-binding</keyword>
<evidence type="ECO:0000256" key="3">
    <source>
        <dbReference type="ARBA" id="ARBA00022840"/>
    </source>
</evidence>
<dbReference type="AlphaFoldDB" id="A0A2P2MWE7"/>
<accession>A0A2P2MWE7</accession>
<evidence type="ECO:0000313" key="6">
    <source>
        <dbReference type="EMBL" id="MBX34522.1"/>
    </source>
</evidence>
<dbReference type="Gene3D" id="3.30.200.20">
    <property type="entry name" value="Phosphorylase Kinase, domain 1"/>
    <property type="match status" value="1"/>
</dbReference>
<keyword evidence="1" id="KW-0808">Transferase</keyword>
<dbReference type="InterPro" id="IPR011009">
    <property type="entry name" value="Kinase-like_dom_sf"/>
</dbReference>
<sequence>MASKFVSIIIGVSGGLALGISIASVVFFGIKWCKRRTHCQQHANRCSPVNLPIRINGLGTSTEFSVPLATITGESEHPQRSSQPSRWSHHNRDQFASLSNIIRYSYKDIQKATLNFTTVIGQGSFGPVYKAVMSTGEVLAVKVLASNSGQGEKEFQTEVRAKLTTLTVEEGIS</sequence>
<dbReference type="PROSITE" id="PS50011">
    <property type="entry name" value="PROTEIN_KINASE_DOM"/>
    <property type="match status" value="1"/>
</dbReference>
<dbReference type="GO" id="GO:0005524">
    <property type="term" value="F:ATP binding"/>
    <property type="evidence" value="ECO:0007669"/>
    <property type="project" value="UniProtKB-KW"/>
</dbReference>
<keyword evidence="1" id="KW-0723">Serine/threonine-protein kinase</keyword>
<keyword evidence="2" id="KW-0547">Nucleotide-binding</keyword>
<dbReference type="EMBL" id="GGEC01054038">
    <property type="protein sequence ID" value="MBX34522.1"/>
    <property type="molecule type" value="Transcribed_RNA"/>
</dbReference>
<dbReference type="InterPro" id="IPR000719">
    <property type="entry name" value="Prot_kinase_dom"/>
</dbReference>
<keyword evidence="4" id="KW-1133">Transmembrane helix</keyword>
<feature type="transmembrane region" description="Helical" evidence="4">
    <location>
        <begin position="6"/>
        <end position="30"/>
    </location>
</feature>
<feature type="domain" description="Protein kinase" evidence="5">
    <location>
        <begin position="114"/>
        <end position="173"/>
    </location>
</feature>
<dbReference type="GO" id="GO:0004674">
    <property type="term" value="F:protein serine/threonine kinase activity"/>
    <property type="evidence" value="ECO:0007669"/>
    <property type="project" value="UniProtKB-KW"/>
</dbReference>
<evidence type="ECO:0000256" key="1">
    <source>
        <dbReference type="ARBA" id="ARBA00022527"/>
    </source>
</evidence>
<protein>
    <recommendedName>
        <fullName evidence="5">Protein kinase domain-containing protein</fullName>
    </recommendedName>
</protein>
<reference evidence="6" key="1">
    <citation type="submission" date="2018-02" db="EMBL/GenBank/DDBJ databases">
        <title>Rhizophora mucronata_Transcriptome.</title>
        <authorList>
            <person name="Meera S.P."/>
            <person name="Sreeshan A."/>
            <person name="Augustine A."/>
        </authorList>
    </citation>
    <scope>NUCLEOTIDE SEQUENCE</scope>
    <source>
        <tissue evidence="6">Leaf</tissue>
    </source>
</reference>
<keyword evidence="4" id="KW-0472">Membrane</keyword>
<dbReference type="PANTHER" id="PTHR47989:SF24">
    <property type="entry name" value="CALCIUM_CALMODULIN-REGULATED RECEPTOR-LIKE KINASE 1 ISOFORM X1"/>
    <property type="match status" value="1"/>
</dbReference>
<evidence type="ECO:0000256" key="4">
    <source>
        <dbReference type="SAM" id="Phobius"/>
    </source>
</evidence>
<keyword evidence="1" id="KW-0418">Kinase</keyword>
<dbReference type="SUPFAM" id="SSF56112">
    <property type="entry name" value="Protein kinase-like (PK-like)"/>
    <property type="match status" value="1"/>
</dbReference>
<keyword evidence="4" id="KW-0812">Transmembrane</keyword>
<name>A0A2P2MWE7_RHIMU</name>
<evidence type="ECO:0000256" key="2">
    <source>
        <dbReference type="ARBA" id="ARBA00022741"/>
    </source>
</evidence>
<proteinExistence type="predicted"/>